<name>A0A9W6Y4Z1_9STRA</name>
<dbReference type="AlphaFoldDB" id="A0A9W6Y4Z1"/>
<feature type="region of interest" description="Disordered" evidence="2">
    <location>
        <begin position="200"/>
        <end position="224"/>
    </location>
</feature>
<feature type="region of interest" description="Disordered" evidence="2">
    <location>
        <begin position="475"/>
        <end position="506"/>
    </location>
</feature>
<dbReference type="InterPro" id="IPR001878">
    <property type="entry name" value="Znf_CCHC"/>
</dbReference>
<dbReference type="EMBL" id="BSXT01003027">
    <property type="protein sequence ID" value="GMF52127.1"/>
    <property type="molecule type" value="Genomic_DNA"/>
</dbReference>
<evidence type="ECO:0000256" key="1">
    <source>
        <dbReference type="PROSITE-ProRule" id="PRU00047"/>
    </source>
</evidence>
<accession>A0A9W6Y4Z1</accession>
<evidence type="ECO:0000256" key="2">
    <source>
        <dbReference type="SAM" id="MobiDB-lite"/>
    </source>
</evidence>
<comment type="caution">
    <text evidence="4">The sequence shown here is derived from an EMBL/GenBank/DDBJ whole genome shotgun (WGS) entry which is preliminary data.</text>
</comment>
<dbReference type="Proteomes" id="UP001165121">
    <property type="component" value="Unassembled WGS sequence"/>
</dbReference>
<feature type="region of interest" description="Disordered" evidence="2">
    <location>
        <begin position="239"/>
        <end position="277"/>
    </location>
</feature>
<keyword evidence="1" id="KW-0862">Zinc</keyword>
<keyword evidence="5" id="KW-1185">Reference proteome</keyword>
<feature type="domain" description="CCHC-type" evidence="3">
    <location>
        <begin position="525"/>
        <end position="538"/>
    </location>
</feature>
<proteinExistence type="predicted"/>
<feature type="compositionally biased region" description="Basic and acidic residues" evidence="2">
    <location>
        <begin position="486"/>
        <end position="495"/>
    </location>
</feature>
<protein>
    <submittedName>
        <fullName evidence="4">Unnamed protein product</fullName>
    </submittedName>
</protein>
<reference evidence="4" key="1">
    <citation type="submission" date="2023-04" db="EMBL/GenBank/DDBJ databases">
        <title>Phytophthora fragariaefolia NBRC 109709.</title>
        <authorList>
            <person name="Ichikawa N."/>
            <person name="Sato H."/>
            <person name="Tonouchi N."/>
        </authorList>
    </citation>
    <scope>NUCLEOTIDE SEQUENCE</scope>
    <source>
        <strain evidence="4">NBRC 109709</strain>
    </source>
</reference>
<keyword evidence="1" id="KW-0479">Metal-binding</keyword>
<evidence type="ECO:0000313" key="5">
    <source>
        <dbReference type="Proteomes" id="UP001165121"/>
    </source>
</evidence>
<dbReference type="GO" id="GO:0003676">
    <property type="term" value="F:nucleic acid binding"/>
    <property type="evidence" value="ECO:0007669"/>
    <property type="project" value="InterPro"/>
</dbReference>
<gene>
    <name evidence="4" type="ORF">Pfra01_002127800</name>
</gene>
<organism evidence="4 5">
    <name type="scientific">Phytophthora fragariaefolia</name>
    <dbReference type="NCBI Taxonomy" id="1490495"/>
    <lineage>
        <taxon>Eukaryota</taxon>
        <taxon>Sar</taxon>
        <taxon>Stramenopiles</taxon>
        <taxon>Oomycota</taxon>
        <taxon>Peronosporomycetes</taxon>
        <taxon>Peronosporales</taxon>
        <taxon>Peronosporaceae</taxon>
        <taxon>Phytophthora</taxon>
    </lineage>
</organism>
<keyword evidence="1" id="KW-0863">Zinc-finger</keyword>
<sequence>MVIFRFEDGTKKMVQVPIRSTQVPGDPDPDRYGAIISSTLSNSVSSVGTVISAHRAPGSNVGDRGDAETIAEDQIEDVFYQNDVAVFMKEDTVIKIVRSKLIVSAIRGPSDYSAYDEQQAQCGEGHVAPAEGSGVCSKSLWHPRVIGSGAEDDRRILAKPFRQAGAPVTSEMGSETSGSVTQERMPLEPAGEATLQARRATFKEERSSNKTTVAPTRDQDRPSPVRTFFDAAMGRFVKEKHTTETRSATTARKSPETQDVDVESVGSRHDPLDDFDPDDLSIDIPRRALKAFSGKDIDEDRARSWLGKVKSAFIHDRALDSEKCLVFGDLLTGPARNWHMQLSRPTRSNWKSLLEGFLIQYCGRDVSVARKYYHAMKRSDESPLEYLHRLNVAGMRAKLPIKDGSAAARREHVEPFIETLDDRELADQLALLRLFDADVLDESLRARQRAKSRQGRAAMGSTEDHVRQVYLAAANESKASSSAHQSRQDTERSADRQAPTGVTKRCSHCGATKHNDLGCWKRLTCQKCGRNGHPSDHCLFVCRACGELHGMGKCQMEEFYNMVRQLYNPTKHAGMLPDNAEKMLN</sequence>
<evidence type="ECO:0000259" key="3">
    <source>
        <dbReference type="PROSITE" id="PS50158"/>
    </source>
</evidence>
<dbReference type="GO" id="GO:0008270">
    <property type="term" value="F:zinc ion binding"/>
    <property type="evidence" value="ECO:0007669"/>
    <property type="project" value="UniProtKB-KW"/>
</dbReference>
<feature type="compositionally biased region" description="Polar residues" evidence="2">
    <location>
        <begin position="171"/>
        <end position="182"/>
    </location>
</feature>
<evidence type="ECO:0000313" key="4">
    <source>
        <dbReference type="EMBL" id="GMF52127.1"/>
    </source>
</evidence>
<dbReference type="PROSITE" id="PS50158">
    <property type="entry name" value="ZF_CCHC"/>
    <property type="match status" value="1"/>
</dbReference>
<feature type="region of interest" description="Disordered" evidence="2">
    <location>
        <begin position="164"/>
        <end position="184"/>
    </location>
</feature>